<dbReference type="SUPFAM" id="SSF48173">
    <property type="entry name" value="Cryptochrome/photolyase FAD-binding domain"/>
    <property type="match status" value="1"/>
</dbReference>
<dbReference type="EMBL" id="CAMXCT030000161">
    <property type="protein sequence ID" value="CAL4762140.1"/>
    <property type="molecule type" value="Genomic_DNA"/>
</dbReference>
<comment type="caution">
    <text evidence="8">The sequence shown here is derived from an EMBL/GenBank/DDBJ whole genome shotgun (WGS) entry which is preliminary data.</text>
</comment>
<evidence type="ECO:0000256" key="2">
    <source>
        <dbReference type="ARBA" id="ARBA00022630"/>
    </source>
</evidence>
<evidence type="ECO:0000313" key="8">
    <source>
        <dbReference type="EMBL" id="CAI3974828.1"/>
    </source>
</evidence>
<evidence type="ECO:0000256" key="4">
    <source>
        <dbReference type="PIRSR" id="PIRSR602081-1"/>
    </source>
</evidence>
<dbReference type="InterPro" id="IPR036134">
    <property type="entry name" value="Crypto/Photolyase_FAD-like_sf"/>
</dbReference>
<feature type="binding site" evidence="4">
    <location>
        <begin position="454"/>
        <end position="456"/>
    </location>
    <ligand>
        <name>FAD</name>
        <dbReference type="ChEBI" id="CHEBI:57692"/>
    </ligand>
</feature>
<dbReference type="Gene3D" id="1.10.579.10">
    <property type="entry name" value="DNA Cyclobutane Dipyrimidine Photolyase, subunit A, domain 3"/>
    <property type="match status" value="1"/>
</dbReference>
<dbReference type="PANTHER" id="PTHR11455">
    <property type="entry name" value="CRYPTOCHROME"/>
    <property type="match status" value="1"/>
</dbReference>
<dbReference type="InterPro" id="IPR002081">
    <property type="entry name" value="Cryptochrome/DNA_photolyase_1"/>
</dbReference>
<keyword evidence="6" id="KW-0175">Coiled coil</keyword>
<dbReference type="OrthoDB" id="435881at2759"/>
<evidence type="ECO:0000259" key="7">
    <source>
        <dbReference type="PROSITE" id="PS51645"/>
    </source>
</evidence>
<keyword evidence="10" id="KW-1185">Reference proteome</keyword>
<dbReference type="InterPro" id="IPR036155">
    <property type="entry name" value="Crypto/Photolyase_N_sf"/>
</dbReference>
<protein>
    <submittedName>
        <fullName evidence="9">Photolyase/cryptochrome alpha/beta domain-containing protein</fullName>
    </submittedName>
</protein>
<dbReference type="Pfam" id="PF03441">
    <property type="entry name" value="FAD_binding_7"/>
    <property type="match status" value="1"/>
</dbReference>
<organism evidence="8">
    <name type="scientific">Cladocopium goreaui</name>
    <dbReference type="NCBI Taxonomy" id="2562237"/>
    <lineage>
        <taxon>Eukaryota</taxon>
        <taxon>Sar</taxon>
        <taxon>Alveolata</taxon>
        <taxon>Dinophyceae</taxon>
        <taxon>Suessiales</taxon>
        <taxon>Symbiodiniaceae</taxon>
        <taxon>Cladocopium</taxon>
    </lineage>
</organism>
<dbReference type="AlphaFoldDB" id="A0A9P1BLY4"/>
<dbReference type="GO" id="GO:0003677">
    <property type="term" value="F:DNA binding"/>
    <property type="evidence" value="ECO:0007669"/>
    <property type="project" value="TreeGrafter"/>
</dbReference>
<evidence type="ECO:0000313" key="9">
    <source>
        <dbReference type="EMBL" id="CAL4762140.1"/>
    </source>
</evidence>
<name>A0A9P1BLY4_9DINO</name>
<evidence type="ECO:0000256" key="5">
    <source>
        <dbReference type="PIRSR" id="PIRSR602081-2"/>
    </source>
</evidence>
<feature type="site" description="Electron transfer via tryptophanyl radical" evidence="5">
    <location>
        <position position="388"/>
    </location>
</feature>
<reference evidence="9 10" key="2">
    <citation type="submission" date="2024-05" db="EMBL/GenBank/DDBJ databases">
        <authorList>
            <person name="Chen Y."/>
            <person name="Shah S."/>
            <person name="Dougan E. K."/>
            <person name="Thang M."/>
            <person name="Chan C."/>
        </authorList>
    </citation>
    <scope>NUCLEOTIDE SEQUENCE [LARGE SCALE GENOMIC DNA]</scope>
</reference>
<feature type="site" description="Electron transfer via tryptophanyl radical" evidence="5">
    <location>
        <position position="441"/>
    </location>
</feature>
<dbReference type="GO" id="GO:0003904">
    <property type="term" value="F:deoxyribodipyrimidine photo-lyase activity"/>
    <property type="evidence" value="ECO:0007669"/>
    <property type="project" value="TreeGrafter"/>
</dbReference>
<dbReference type="GO" id="GO:0000719">
    <property type="term" value="P:photoreactive repair"/>
    <property type="evidence" value="ECO:0007669"/>
    <property type="project" value="TreeGrafter"/>
</dbReference>
<reference evidence="8" key="1">
    <citation type="submission" date="2022-10" db="EMBL/GenBank/DDBJ databases">
        <authorList>
            <person name="Chen Y."/>
            <person name="Dougan E. K."/>
            <person name="Chan C."/>
            <person name="Rhodes N."/>
            <person name="Thang M."/>
        </authorList>
    </citation>
    <scope>NUCLEOTIDE SEQUENCE</scope>
</reference>
<dbReference type="Pfam" id="PF00875">
    <property type="entry name" value="DNA_photolyase"/>
    <property type="match status" value="1"/>
</dbReference>
<dbReference type="EMBL" id="CAMXCT010000161">
    <property type="protein sequence ID" value="CAI3974828.1"/>
    <property type="molecule type" value="Genomic_DNA"/>
</dbReference>
<comment type="similarity">
    <text evidence="1">Belongs to the DNA photolyase class-1 family.</text>
</comment>
<feature type="site" description="Electron transfer via tryptophanyl radical" evidence="5">
    <location>
        <position position="464"/>
    </location>
</feature>
<evidence type="ECO:0000256" key="1">
    <source>
        <dbReference type="ARBA" id="ARBA00005862"/>
    </source>
</evidence>
<comment type="cofactor">
    <cofactor evidence="4">
        <name>FAD</name>
        <dbReference type="ChEBI" id="CHEBI:57692"/>
    </cofactor>
    <text evidence="4">Binds 1 FAD per subunit.</text>
</comment>
<feature type="domain" description="Photolyase/cryptochrome alpha/beta" evidence="7">
    <location>
        <begin position="14"/>
        <end position="171"/>
    </location>
</feature>
<dbReference type="Gene3D" id="1.25.40.80">
    <property type="match status" value="1"/>
</dbReference>
<dbReference type="InterPro" id="IPR005101">
    <property type="entry name" value="Cryptochr/Photolyase_FAD-bd"/>
</dbReference>
<sequence>MAAAPPWKKPRNAGPVVWWMRNDLRLQDNPVVRAAVAEALTDQRPLLPVFIFDPRFLDRSFYGRVTDPDFKKSISTRKPVDFGGRKTCALRALFWLRCVRAMSDAIAAKGGRLLVCHGKPEDVLAPLPAGSLVVCQSEPVSPEQTDVEDKVEEVLSKTHGELWRKWGAMGLYHRKDLPFPVNGGPGNYTELCLTMGWEDLWRSPGRTADAARIRVPVAAPDAWPQGLAAVDLPGLMSDQVLRDDREALKFLGYSAEEIEEAMSQELPEAGEAAAQKSLEKWLREQNEEPKDLHEPVLWDLPTGGGGAKGHDALQWANLAKPDGWLRISHYMAVGCISAREIFARAEESRNFNGVAHRLLWRELHRLNAIRWGRRLFWLQGPGRVERPWSWDMKLVEAWKAGLTGVPYIDACMRELKQTGWLAYKGRKTVGFYFVFILGLDWRIGAFHFEDVLLDYDVAMNYGNWVVVSEVDKSSRGAHGFKTVEDLAAWKMEEFEWKLSAEKKNDTSGDYLRRWLPELQKLDAKHIHEPWAMSEELMTRCGCVLGRDYPMPLGGPFRMREEVSEEEERRFHPNDSSGNRYTYKEFIDFAMKKGYDANFGKKCWEEAQPISVLQEENQQLRQQLQAAEHQLRSLQSA</sequence>
<evidence type="ECO:0000256" key="6">
    <source>
        <dbReference type="SAM" id="Coils"/>
    </source>
</evidence>
<dbReference type="PROSITE" id="PS51645">
    <property type="entry name" value="PHR_CRY_ALPHA_BETA"/>
    <property type="match status" value="1"/>
</dbReference>
<evidence type="ECO:0000256" key="3">
    <source>
        <dbReference type="ARBA" id="ARBA00022827"/>
    </source>
</evidence>
<proteinExistence type="inferred from homology"/>
<dbReference type="Proteomes" id="UP001152797">
    <property type="component" value="Unassembled WGS sequence"/>
</dbReference>
<dbReference type="EMBL" id="CAMXCT020000161">
    <property type="protein sequence ID" value="CAL1128203.1"/>
    <property type="molecule type" value="Genomic_DNA"/>
</dbReference>
<dbReference type="SUPFAM" id="SSF52425">
    <property type="entry name" value="Cryptochrome/photolyase, N-terminal domain"/>
    <property type="match status" value="1"/>
</dbReference>
<feature type="coiled-coil region" evidence="6">
    <location>
        <begin position="609"/>
        <end position="636"/>
    </location>
</feature>
<evidence type="ECO:0000313" key="10">
    <source>
        <dbReference type="Proteomes" id="UP001152797"/>
    </source>
</evidence>
<accession>A0A9P1BLY4</accession>
<dbReference type="PANTHER" id="PTHR11455:SF22">
    <property type="entry name" value="CRYPTOCHROME DASH"/>
    <property type="match status" value="1"/>
</dbReference>
<gene>
    <name evidence="8" type="ORF">C1SCF055_LOCUS3199</name>
</gene>
<keyword evidence="3 4" id="KW-0274">FAD</keyword>
<dbReference type="InterPro" id="IPR006050">
    <property type="entry name" value="DNA_photolyase_N"/>
</dbReference>
<keyword evidence="2 4" id="KW-0285">Flavoprotein</keyword>
<dbReference type="GO" id="GO:0071949">
    <property type="term" value="F:FAD binding"/>
    <property type="evidence" value="ECO:0007669"/>
    <property type="project" value="TreeGrafter"/>
</dbReference>
<dbReference type="InterPro" id="IPR014729">
    <property type="entry name" value="Rossmann-like_a/b/a_fold"/>
</dbReference>
<dbReference type="Gene3D" id="3.40.50.620">
    <property type="entry name" value="HUPs"/>
    <property type="match status" value="1"/>
</dbReference>